<organism evidence="2 3">
    <name type="scientific">Heyndrickxia oleronia</name>
    <dbReference type="NCBI Taxonomy" id="38875"/>
    <lineage>
        <taxon>Bacteria</taxon>
        <taxon>Bacillati</taxon>
        <taxon>Bacillota</taxon>
        <taxon>Bacilli</taxon>
        <taxon>Bacillales</taxon>
        <taxon>Bacillaceae</taxon>
        <taxon>Heyndrickxia</taxon>
    </lineage>
</organism>
<keyword evidence="3" id="KW-1185">Reference proteome</keyword>
<name>A0A8E2I7T0_9BACI</name>
<evidence type="ECO:0000256" key="1">
    <source>
        <dbReference type="SAM" id="Phobius"/>
    </source>
</evidence>
<sequence length="87" mass="10462">MVNWGQIREKGKRRIVLLYGIVLSIPLILDYYIVKYLLKSFRLDFTFVEFLIVSIFCIFLGLILALLIWHRMEKDWSNTNSFFKKRG</sequence>
<keyword evidence="1" id="KW-0812">Transmembrane</keyword>
<evidence type="ECO:0000313" key="3">
    <source>
        <dbReference type="Proteomes" id="UP000189761"/>
    </source>
</evidence>
<dbReference type="AlphaFoldDB" id="A0A8E2I7T0"/>
<accession>A0A8E2I7T0</accession>
<dbReference type="EMBL" id="MTLA01000118">
    <property type="protein sequence ID" value="OOP68316.1"/>
    <property type="molecule type" value="Genomic_DNA"/>
</dbReference>
<keyword evidence="1" id="KW-1133">Transmembrane helix</keyword>
<feature type="transmembrane region" description="Helical" evidence="1">
    <location>
        <begin position="16"/>
        <end position="34"/>
    </location>
</feature>
<keyword evidence="1" id="KW-0472">Membrane</keyword>
<protein>
    <submittedName>
        <fullName evidence="2">Uncharacterized protein</fullName>
    </submittedName>
</protein>
<reference evidence="2 3" key="1">
    <citation type="submission" date="2017-01" db="EMBL/GenBank/DDBJ databases">
        <title>Draft genome sequence of Bacillus oleronius.</title>
        <authorList>
            <person name="Allam M."/>
        </authorList>
    </citation>
    <scope>NUCLEOTIDE SEQUENCE [LARGE SCALE GENOMIC DNA]</scope>
    <source>
        <strain evidence="2 3">DSM 9356</strain>
    </source>
</reference>
<dbReference type="Proteomes" id="UP000189761">
    <property type="component" value="Unassembled WGS sequence"/>
</dbReference>
<feature type="transmembrane region" description="Helical" evidence="1">
    <location>
        <begin position="46"/>
        <end position="69"/>
    </location>
</feature>
<evidence type="ECO:0000313" key="2">
    <source>
        <dbReference type="EMBL" id="OOP68316.1"/>
    </source>
</evidence>
<gene>
    <name evidence="2" type="ORF">BWZ43_11020</name>
</gene>
<comment type="caution">
    <text evidence="2">The sequence shown here is derived from an EMBL/GenBank/DDBJ whole genome shotgun (WGS) entry which is preliminary data.</text>
</comment>
<proteinExistence type="predicted"/>